<evidence type="ECO:0000313" key="8">
    <source>
        <dbReference type="EMBL" id="WNZ23577.1"/>
    </source>
</evidence>
<organism evidence="8">
    <name type="scientific">Leptolyngbya sp. NK1-12</name>
    <dbReference type="NCBI Taxonomy" id="2547451"/>
    <lineage>
        <taxon>Bacteria</taxon>
        <taxon>Bacillati</taxon>
        <taxon>Cyanobacteriota</taxon>
        <taxon>Cyanophyceae</taxon>
        <taxon>Leptolyngbyales</taxon>
        <taxon>Leptolyngbyaceae</taxon>
        <taxon>Leptolyngbya group</taxon>
        <taxon>Leptolyngbya</taxon>
    </lineage>
</organism>
<dbReference type="Pfam" id="PF08447">
    <property type="entry name" value="PAS_3"/>
    <property type="match status" value="1"/>
</dbReference>
<dbReference type="Pfam" id="PF00563">
    <property type="entry name" value="EAL"/>
    <property type="match status" value="1"/>
</dbReference>
<dbReference type="EMBL" id="CP053586">
    <property type="protein sequence ID" value="WNZ23577.1"/>
    <property type="molecule type" value="Genomic_DNA"/>
</dbReference>
<evidence type="ECO:0000256" key="1">
    <source>
        <dbReference type="SAM" id="Coils"/>
    </source>
</evidence>
<dbReference type="SMART" id="SM00052">
    <property type="entry name" value="EAL"/>
    <property type="match status" value="1"/>
</dbReference>
<dbReference type="GO" id="GO:0007165">
    <property type="term" value="P:signal transduction"/>
    <property type="evidence" value="ECO:0007669"/>
    <property type="project" value="InterPro"/>
</dbReference>
<dbReference type="SMART" id="SM00065">
    <property type="entry name" value="GAF"/>
    <property type="match status" value="1"/>
</dbReference>
<dbReference type="SUPFAM" id="SSF55073">
    <property type="entry name" value="Nucleotide cyclase"/>
    <property type="match status" value="1"/>
</dbReference>
<dbReference type="PROSITE" id="PS50885">
    <property type="entry name" value="HAMP"/>
    <property type="match status" value="1"/>
</dbReference>
<dbReference type="InterPro" id="IPR003018">
    <property type="entry name" value="GAF"/>
</dbReference>
<dbReference type="SMART" id="SM00304">
    <property type="entry name" value="HAMP"/>
    <property type="match status" value="1"/>
</dbReference>
<dbReference type="SMART" id="SM00267">
    <property type="entry name" value="GGDEF"/>
    <property type="match status" value="1"/>
</dbReference>
<name>A0AA96WUN0_9CYAN</name>
<dbReference type="PROSITE" id="PS50112">
    <property type="entry name" value="PAS"/>
    <property type="match status" value="1"/>
</dbReference>
<dbReference type="RefSeq" id="WP_316435277.1">
    <property type="nucleotide sequence ID" value="NZ_CP053586.1"/>
</dbReference>
<evidence type="ECO:0000259" key="4">
    <source>
        <dbReference type="PROSITE" id="PS50113"/>
    </source>
</evidence>
<dbReference type="SMART" id="SM00091">
    <property type="entry name" value="PAS"/>
    <property type="match status" value="1"/>
</dbReference>
<dbReference type="InterPro" id="IPR029016">
    <property type="entry name" value="GAF-like_dom_sf"/>
</dbReference>
<keyword evidence="1" id="KW-0175">Coiled coil</keyword>
<dbReference type="SUPFAM" id="SSF158472">
    <property type="entry name" value="HAMP domain-like"/>
    <property type="match status" value="1"/>
</dbReference>
<dbReference type="InterPro" id="IPR000700">
    <property type="entry name" value="PAS-assoc_C"/>
</dbReference>
<dbReference type="Gene3D" id="3.20.20.450">
    <property type="entry name" value="EAL domain"/>
    <property type="match status" value="1"/>
</dbReference>
<protein>
    <submittedName>
        <fullName evidence="8">EAL domain-containing protein</fullName>
    </submittedName>
</protein>
<dbReference type="Pfam" id="PF01590">
    <property type="entry name" value="GAF"/>
    <property type="match status" value="1"/>
</dbReference>
<dbReference type="NCBIfam" id="TIGR00229">
    <property type="entry name" value="sensory_box"/>
    <property type="match status" value="1"/>
</dbReference>
<dbReference type="InterPro" id="IPR013655">
    <property type="entry name" value="PAS_fold_3"/>
</dbReference>
<dbReference type="SUPFAM" id="SSF141868">
    <property type="entry name" value="EAL domain-like"/>
    <property type="match status" value="1"/>
</dbReference>
<dbReference type="PANTHER" id="PTHR44757:SF2">
    <property type="entry name" value="BIOFILM ARCHITECTURE MAINTENANCE PROTEIN MBAA"/>
    <property type="match status" value="1"/>
</dbReference>
<dbReference type="PROSITE" id="PS50113">
    <property type="entry name" value="PAC"/>
    <property type="match status" value="1"/>
</dbReference>
<feature type="domain" description="GGDEF" evidence="7">
    <location>
        <begin position="613"/>
        <end position="746"/>
    </location>
</feature>
<feature type="transmembrane region" description="Helical" evidence="2">
    <location>
        <begin position="173"/>
        <end position="197"/>
    </location>
</feature>
<dbReference type="Gene3D" id="3.30.450.40">
    <property type="match status" value="1"/>
</dbReference>
<dbReference type="SUPFAM" id="SSF55785">
    <property type="entry name" value="PYP-like sensor domain (PAS domain)"/>
    <property type="match status" value="1"/>
</dbReference>
<dbReference type="InterPro" id="IPR035965">
    <property type="entry name" value="PAS-like_dom_sf"/>
</dbReference>
<dbReference type="Pfam" id="PF00990">
    <property type="entry name" value="GGDEF"/>
    <property type="match status" value="1"/>
</dbReference>
<feature type="transmembrane region" description="Helical" evidence="2">
    <location>
        <begin position="12"/>
        <end position="32"/>
    </location>
</feature>
<dbReference type="InterPro" id="IPR000014">
    <property type="entry name" value="PAS"/>
</dbReference>
<dbReference type="CDD" id="cd01948">
    <property type="entry name" value="EAL"/>
    <property type="match status" value="1"/>
</dbReference>
<accession>A0AA96WUN0</accession>
<dbReference type="SUPFAM" id="SSF55781">
    <property type="entry name" value="GAF domain-like"/>
    <property type="match status" value="1"/>
</dbReference>
<dbReference type="PANTHER" id="PTHR44757">
    <property type="entry name" value="DIGUANYLATE CYCLASE DGCP"/>
    <property type="match status" value="1"/>
</dbReference>
<keyword evidence="2" id="KW-1133">Transmembrane helix</keyword>
<dbReference type="InterPro" id="IPR052155">
    <property type="entry name" value="Biofilm_reg_signaling"/>
</dbReference>
<evidence type="ECO:0000259" key="5">
    <source>
        <dbReference type="PROSITE" id="PS50883"/>
    </source>
</evidence>
<dbReference type="AlphaFoldDB" id="A0AA96WUN0"/>
<gene>
    <name evidence="8" type="ORF">HJG54_12430</name>
</gene>
<dbReference type="InterPro" id="IPR035919">
    <property type="entry name" value="EAL_sf"/>
</dbReference>
<dbReference type="FunFam" id="3.20.20.450:FF:000001">
    <property type="entry name" value="Cyclic di-GMP phosphodiesterase yahA"/>
    <property type="match status" value="1"/>
</dbReference>
<evidence type="ECO:0000256" key="2">
    <source>
        <dbReference type="SAM" id="Phobius"/>
    </source>
</evidence>
<dbReference type="CDD" id="cd01949">
    <property type="entry name" value="GGDEF"/>
    <property type="match status" value="1"/>
</dbReference>
<reference evidence="8" key="1">
    <citation type="submission" date="2020-05" db="EMBL/GenBank/DDBJ databases">
        <authorList>
            <person name="Zhu T."/>
            <person name="Keshari N."/>
            <person name="Lu X."/>
        </authorList>
    </citation>
    <scope>NUCLEOTIDE SEQUENCE</scope>
    <source>
        <strain evidence="8">NK1-12</strain>
    </source>
</reference>
<proteinExistence type="predicted"/>
<dbReference type="Pfam" id="PF00672">
    <property type="entry name" value="HAMP"/>
    <property type="match status" value="1"/>
</dbReference>
<sequence>MERQLPLADKIGIPLVAITILTATVLSANTIASSRKQIDRSYRTQARQLANVIQAEFSARYRRNLEDRATTSQFLQELKRQDSTILDIHIYRIVDEQPLLWASSDLQELRHSSIQTKAILPLLTDGSAQMTETANAELETIVPLRANGQVLASIVIYSSLQPRDDAINAATRTIVLTSALGISAQSGALMLILYWAVLRRIKHLSHAALQVAEGDTTVRVPRANLEPGRDEILSVAREFNRMLEAVQRRSQQQEALAELGQQALEEIDLAELLDKVAQLVARTLQVDYVDISELLPDCSGFQVRASAGWEPQSLPQKVTPVTTDSTIDYTLRTNEPVVIHNLSTEQRFRGLNFLQQHGVISSISVLVANFEQPFGMISAHSKTQRAFSNDDVVFLKAVASLLTAAIDRHRVEAVMAQAEAALARAEAAETAKQVLEKEIVERQRIEAALRESEERYALAASGANDGLWDWDLRTNEIYFSSRWKSMLGYADTEIGSNPNEWFDRIHPDDYERVQLEIRHHREGLTAHFESEFRLRQKNGTYCWILSRGLAVRDSAGNVYRIAGSQTDVTARKLAEEQLLHNTLHDELTGLANRALFTDRLDRAIARASRCRRASFAVLFLDLDRFKVINDSLGHLVGDQLLVAAAERLKRCLRASDTCARLGGDEFAILLEDIQESQDAITLVERIREEFKAPFLLAGQEVFVNGSIGVVLDTDRYRTKEELLRDADTAMYRSKAAGRGCYTIFTPHMHEQAVTLLHLEADLRRAIERQELRLFYQPILALHNQRLMGFEALLRWQHPQRGLLLPMEFLSVAEETGLIISIGWWVLREACRQMCRWQQRFCLESDVTMSVNLSGKQFSQPNLVEQVKAILQETGLEPNRLKLEITESVIMTNADAAAAMMQELKAVGVQLAMDDFGTGYSCLSYLHRFPIDTLKIDQSFIHSADQDLEKLEITRMVISLAWNLGMNVVAEGVETDRQMAQLKLLKCELGQGFFFSHPLDPPAAAAMLDQVVAR</sequence>
<dbReference type="GO" id="GO:0016020">
    <property type="term" value="C:membrane"/>
    <property type="evidence" value="ECO:0007669"/>
    <property type="project" value="InterPro"/>
</dbReference>
<evidence type="ECO:0000259" key="6">
    <source>
        <dbReference type="PROSITE" id="PS50885"/>
    </source>
</evidence>
<dbReference type="PROSITE" id="PS50887">
    <property type="entry name" value="GGDEF"/>
    <property type="match status" value="1"/>
</dbReference>
<feature type="domain" description="PAS" evidence="3">
    <location>
        <begin position="452"/>
        <end position="524"/>
    </location>
</feature>
<dbReference type="InterPro" id="IPR001633">
    <property type="entry name" value="EAL_dom"/>
</dbReference>
<feature type="domain" description="EAL" evidence="5">
    <location>
        <begin position="755"/>
        <end position="1011"/>
    </location>
</feature>
<dbReference type="InterPro" id="IPR043128">
    <property type="entry name" value="Rev_trsase/Diguanyl_cyclase"/>
</dbReference>
<dbReference type="FunFam" id="3.30.70.270:FF:000001">
    <property type="entry name" value="Diguanylate cyclase domain protein"/>
    <property type="match status" value="1"/>
</dbReference>
<dbReference type="Gene3D" id="3.30.70.270">
    <property type="match status" value="1"/>
</dbReference>
<dbReference type="InterPro" id="IPR000160">
    <property type="entry name" value="GGDEF_dom"/>
</dbReference>
<dbReference type="CDD" id="cd06225">
    <property type="entry name" value="HAMP"/>
    <property type="match status" value="1"/>
</dbReference>
<evidence type="ECO:0000259" key="3">
    <source>
        <dbReference type="PROSITE" id="PS50112"/>
    </source>
</evidence>
<dbReference type="InterPro" id="IPR001610">
    <property type="entry name" value="PAC"/>
</dbReference>
<feature type="domain" description="PAC" evidence="4">
    <location>
        <begin position="528"/>
        <end position="580"/>
    </location>
</feature>
<dbReference type="Gene3D" id="6.10.340.10">
    <property type="match status" value="1"/>
</dbReference>
<dbReference type="NCBIfam" id="TIGR00254">
    <property type="entry name" value="GGDEF"/>
    <property type="match status" value="1"/>
</dbReference>
<keyword evidence="2" id="KW-0472">Membrane</keyword>
<dbReference type="CDD" id="cd00130">
    <property type="entry name" value="PAS"/>
    <property type="match status" value="1"/>
</dbReference>
<dbReference type="Gene3D" id="3.30.450.20">
    <property type="entry name" value="PAS domain"/>
    <property type="match status" value="1"/>
</dbReference>
<dbReference type="PROSITE" id="PS50883">
    <property type="entry name" value="EAL"/>
    <property type="match status" value="1"/>
</dbReference>
<dbReference type="InterPro" id="IPR029787">
    <property type="entry name" value="Nucleotide_cyclase"/>
</dbReference>
<dbReference type="InterPro" id="IPR003660">
    <property type="entry name" value="HAMP_dom"/>
</dbReference>
<keyword evidence="2" id="KW-0812">Transmembrane</keyword>
<feature type="domain" description="HAMP" evidence="6">
    <location>
        <begin position="195"/>
        <end position="251"/>
    </location>
</feature>
<evidence type="ECO:0000259" key="7">
    <source>
        <dbReference type="PROSITE" id="PS50887"/>
    </source>
</evidence>
<feature type="coiled-coil region" evidence="1">
    <location>
        <begin position="408"/>
        <end position="455"/>
    </location>
</feature>
<dbReference type="SMART" id="SM00086">
    <property type="entry name" value="PAC"/>
    <property type="match status" value="1"/>
</dbReference>